<organism evidence="1 2">
    <name type="scientific">Flavobacterium nakdongensis</name>
    <dbReference type="NCBI Taxonomy" id="3073563"/>
    <lineage>
        <taxon>Bacteria</taxon>
        <taxon>Pseudomonadati</taxon>
        <taxon>Bacteroidota</taxon>
        <taxon>Flavobacteriia</taxon>
        <taxon>Flavobacteriales</taxon>
        <taxon>Flavobacteriaceae</taxon>
        <taxon>Flavobacterium</taxon>
    </lineage>
</organism>
<gene>
    <name evidence="1" type="ORF">RF683_09895</name>
</gene>
<accession>A0ABY9R9E9</accession>
<dbReference type="RefSeq" id="WP_309532124.1">
    <property type="nucleotide sequence ID" value="NZ_CP133721.1"/>
</dbReference>
<dbReference type="EMBL" id="CP133721">
    <property type="protein sequence ID" value="WMW77789.1"/>
    <property type="molecule type" value="Genomic_DNA"/>
</dbReference>
<reference evidence="1" key="1">
    <citation type="submission" date="2023-09" db="EMBL/GenBank/DDBJ databases">
        <title>Flavobacterium sp. 20NA77.7 isolated from freshwater.</title>
        <authorList>
            <person name="Le V."/>
            <person name="Ko S.-R."/>
            <person name="Ahn C.-Y."/>
            <person name="Oh H.-M."/>
        </authorList>
    </citation>
    <scope>NUCLEOTIDE SEQUENCE</scope>
    <source>
        <strain evidence="1">20NA77.7</strain>
    </source>
</reference>
<proteinExistence type="predicted"/>
<keyword evidence="2" id="KW-1185">Reference proteome</keyword>
<evidence type="ECO:0000313" key="2">
    <source>
        <dbReference type="Proteomes" id="UP001180481"/>
    </source>
</evidence>
<evidence type="ECO:0000313" key="1">
    <source>
        <dbReference type="EMBL" id="WMW77789.1"/>
    </source>
</evidence>
<sequence>MKWFSFFKSKKKDDSSYNYKEIKKFYENLLKLKENRPHFDVDSILKNLYPAIDIEKLKNN</sequence>
<dbReference type="Proteomes" id="UP001180481">
    <property type="component" value="Chromosome"/>
</dbReference>
<name>A0ABY9R9E9_9FLAO</name>
<protein>
    <submittedName>
        <fullName evidence="1">Uncharacterized protein</fullName>
    </submittedName>
</protein>